<dbReference type="Pfam" id="PF01546">
    <property type="entry name" value="Peptidase_M20"/>
    <property type="match status" value="1"/>
</dbReference>
<dbReference type="PANTHER" id="PTHR11014">
    <property type="entry name" value="PEPTIDASE M20 FAMILY MEMBER"/>
    <property type="match status" value="1"/>
</dbReference>
<dbReference type="RefSeq" id="WP_207446580.1">
    <property type="nucleotide sequence ID" value="NZ_CP061091.1"/>
</dbReference>
<feature type="domain" description="Peptidase M20 dimerisation" evidence="2">
    <location>
        <begin position="197"/>
        <end position="290"/>
    </location>
</feature>
<proteinExistence type="predicted"/>
<dbReference type="EMBL" id="JACTNF010000008">
    <property type="protein sequence ID" value="MBO1074790.1"/>
    <property type="molecule type" value="Genomic_DNA"/>
</dbReference>
<reference evidence="3 4" key="1">
    <citation type="submission" date="2020-09" db="EMBL/GenBank/DDBJ databases">
        <title>Roseomonas.</title>
        <authorList>
            <person name="Zhu W."/>
        </authorList>
    </citation>
    <scope>NUCLEOTIDE SEQUENCE [LARGE SCALE GENOMIC DNA]</scope>
    <source>
        <strain evidence="3 4">1311</strain>
    </source>
</reference>
<dbReference type="PIRSF" id="PIRSF005962">
    <property type="entry name" value="Pept_M20D_amidohydro"/>
    <property type="match status" value="1"/>
</dbReference>
<evidence type="ECO:0000313" key="3">
    <source>
        <dbReference type="EMBL" id="MBO1074790.1"/>
    </source>
</evidence>
<evidence type="ECO:0000313" key="4">
    <source>
        <dbReference type="Proteomes" id="UP001518990"/>
    </source>
</evidence>
<dbReference type="InterPro" id="IPR011650">
    <property type="entry name" value="Peptidase_M20_dimer"/>
</dbReference>
<dbReference type="Proteomes" id="UP001518990">
    <property type="component" value="Unassembled WGS sequence"/>
</dbReference>
<dbReference type="InterPro" id="IPR036264">
    <property type="entry name" value="Bact_exopeptidase_dim_dom"/>
</dbReference>
<dbReference type="Gene3D" id="3.30.70.360">
    <property type="match status" value="1"/>
</dbReference>
<keyword evidence="1" id="KW-0378">Hydrolase</keyword>
<dbReference type="InterPro" id="IPR002933">
    <property type="entry name" value="Peptidase_M20"/>
</dbReference>
<accession>A0ABS3KBG9</accession>
<dbReference type="NCBIfam" id="TIGR01891">
    <property type="entry name" value="amidohydrolases"/>
    <property type="match status" value="1"/>
</dbReference>
<keyword evidence="4" id="KW-1185">Reference proteome</keyword>
<evidence type="ECO:0000256" key="1">
    <source>
        <dbReference type="ARBA" id="ARBA00022801"/>
    </source>
</evidence>
<gene>
    <name evidence="3" type="ORF">IAI60_09225</name>
</gene>
<organism evidence="3 4">
    <name type="scientific">Roseomonas marmotae</name>
    <dbReference type="NCBI Taxonomy" id="2768161"/>
    <lineage>
        <taxon>Bacteria</taxon>
        <taxon>Pseudomonadati</taxon>
        <taxon>Pseudomonadota</taxon>
        <taxon>Alphaproteobacteria</taxon>
        <taxon>Acetobacterales</taxon>
        <taxon>Roseomonadaceae</taxon>
        <taxon>Roseomonas</taxon>
    </lineage>
</organism>
<dbReference type="SUPFAM" id="SSF53187">
    <property type="entry name" value="Zn-dependent exopeptidases"/>
    <property type="match status" value="1"/>
</dbReference>
<comment type="caution">
    <text evidence="3">The sequence shown here is derived from an EMBL/GenBank/DDBJ whole genome shotgun (WGS) entry which is preliminary data.</text>
</comment>
<evidence type="ECO:0000259" key="2">
    <source>
        <dbReference type="Pfam" id="PF07687"/>
    </source>
</evidence>
<sequence>MPSEQDPRIAAIAAEATEWRRDIHAHPELAFQEHRTSDLVASKLESWGIEVTRGIAGTGLVGTLRGGRAASGAGGNSPRAIGLRADMDALPMEEITGLPYASKVPGRMHACGHDGHTSMLLGAAKYLAETKNFDGTVHFIFQPAEEDGGGGKVMVDEGLFTRFPCDSVFGIHNDSRTEAGTFTIARGSVCASADAIVIRVLGKGGHAARPQMALDPVLGAAHIIVAAQSVVSRRTDPLDSAVISLCTIHGGTARNVIPEEVTITGTIRTLLPETRDAVEKQLKATIEATAAAQGLRVEITYNRGYPPVVNSDSAVEAARRAAAAIGGEGRLVRESAPSMGAEDFSYMANTVPGCFIRLGQVDPTRENFAGHHPRYDFNDAILPTGIAFWASLVEQELQPA</sequence>
<dbReference type="InterPro" id="IPR017439">
    <property type="entry name" value="Amidohydrolase"/>
</dbReference>
<dbReference type="SUPFAM" id="SSF55031">
    <property type="entry name" value="Bacterial exopeptidase dimerisation domain"/>
    <property type="match status" value="1"/>
</dbReference>
<dbReference type="Gene3D" id="3.40.630.10">
    <property type="entry name" value="Zn peptidases"/>
    <property type="match status" value="1"/>
</dbReference>
<dbReference type="Pfam" id="PF07687">
    <property type="entry name" value="M20_dimer"/>
    <property type="match status" value="1"/>
</dbReference>
<dbReference type="PANTHER" id="PTHR11014:SF63">
    <property type="entry name" value="METALLOPEPTIDASE, PUTATIVE (AFU_ORTHOLOGUE AFUA_6G09600)-RELATED"/>
    <property type="match status" value="1"/>
</dbReference>
<name>A0ABS3KBG9_9PROT</name>
<protein>
    <submittedName>
        <fullName evidence="3">Amidohydrolase</fullName>
    </submittedName>
</protein>
<dbReference type="CDD" id="cd05666">
    <property type="entry name" value="M20_Acy1-like"/>
    <property type="match status" value="1"/>
</dbReference>